<dbReference type="EMBL" id="LAZR01008866">
    <property type="protein sequence ID" value="KKM76096.1"/>
    <property type="molecule type" value="Genomic_DNA"/>
</dbReference>
<protein>
    <submittedName>
        <fullName evidence="1">Uncharacterized protein</fullName>
    </submittedName>
</protein>
<dbReference type="AlphaFoldDB" id="A0A0F9KMU1"/>
<reference evidence="1" key="1">
    <citation type="journal article" date="2015" name="Nature">
        <title>Complex archaea that bridge the gap between prokaryotes and eukaryotes.</title>
        <authorList>
            <person name="Spang A."/>
            <person name="Saw J.H."/>
            <person name="Jorgensen S.L."/>
            <person name="Zaremba-Niedzwiedzka K."/>
            <person name="Martijn J."/>
            <person name="Lind A.E."/>
            <person name="van Eijk R."/>
            <person name="Schleper C."/>
            <person name="Guy L."/>
            <person name="Ettema T.J."/>
        </authorList>
    </citation>
    <scope>NUCLEOTIDE SEQUENCE</scope>
</reference>
<comment type="caution">
    <text evidence="1">The sequence shown here is derived from an EMBL/GenBank/DDBJ whole genome shotgun (WGS) entry which is preliminary data.</text>
</comment>
<gene>
    <name evidence="1" type="ORF">LCGC14_1383590</name>
</gene>
<evidence type="ECO:0000313" key="1">
    <source>
        <dbReference type="EMBL" id="KKM76096.1"/>
    </source>
</evidence>
<organism evidence="1">
    <name type="scientific">marine sediment metagenome</name>
    <dbReference type="NCBI Taxonomy" id="412755"/>
    <lineage>
        <taxon>unclassified sequences</taxon>
        <taxon>metagenomes</taxon>
        <taxon>ecological metagenomes</taxon>
    </lineage>
</organism>
<sequence>MKPPNPTLFDTEARKPSKSELIVQECLRDEEPFFVLRAKDIFSVMGVHNYLKLVEEFGPVDFDYQEGVARVAITMREWQTSHPARIKYPD</sequence>
<accession>A0A0F9KMU1</accession>
<proteinExistence type="predicted"/>
<name>A0A0F9KMU1_9ZZZZ</name>